<evidence type="ECO:0000259" key="3">
    <source>
        <dbReference type="Pfam" id="PF00884"/>
    </source>
</evidence>
<keyword evidence="4" id="KW-0378">Hydrolase</keyword>
<dbReference type="Gene3D" id="3.30.1120.10">
    <property type="match status" value="1"/>
</dbReference>
<dbReference type="Pfam" id="PF00884">
    <property type="entry name" value="Sulfatase"/>
    <property type="match status" value="1"/>
</dbReference>
<dbReference type="Proteomes" id="UP000593765">
    <property type="component" value="Chromosome"/>
</dbReference>
<dbReference type="InterPro" id="IPR017850">
    <property type="entry name" value="Alkaline_phosphatase_core_sf"/>
</dbReference>
<organism evidence="4 5">
    <name type="scientific">Humisphaera borealis</name>
    <dbReference type="NCBI Taxonomy" id="2807512"/>
    <lineage>
        <taxon>Bacteria</taxon>
        <taxon>Pseudomonadati</taxon>
        <taxon>Planctomycetota</taxon>
        <taxon>Phycisphaerae</taxon>
        <taxon>Tepidisphaerales</taxon>
        <taxon>Tepidisphaeraceae</taxon>
        <taxon>Humisphaera</taxon>
    </lineage>
</organism>
<gene>
    <name evidence="4" type="ORF">IPV69_05020</name>
</gene>
<dbReference type="Gene3D" id="3.40.720.10">
    <property type="entry name" value="Alkaline Phosphatase, subunit A"/>
    <property type="match status" value="1"/>
</dbReference>
<evidence type="ECO:0000313" key="5">
    <source>
        <dbReference type="Proteomes" id="UP000593765"/>
    </source>
</evidence>
<keyword evidence="5" id="KW-1185">Reference proteome</keyword>
<dbReference type="InterPro" id="IPR000917">
    <property type="entry name" value="Sulfatase_N"/>
</dbReference>
<proteinExistence type="inferred from homology"/>
<dbReference type="AlphaFoldDB" id="A0A7M2WZA6"/>
<feature type="chain" id="PRO_5034479178" evidence="2">
    <location>
        <begin position="22"/>
        <end position="477"/>
    </location>
</feature>
<reference evidence="4 5" key="1">
    <citation type="submission" date="2020-10" db="EMBL/GenBank/DDBJ databases">
        <title>Wide distribution of Phycisphaera-like planctomycetes from WD2101 soil group in peatlands and genome analysis of the first cultivated representative.</title>
        <authorList>
            <person name="Dedysh S.N."/>
            <person name="Beletsky A.V."/>
            <person name="Ivanova A."/>
            <person name="Kulichevskaya I.S."/>
            <person name="Suzina N.E."/>
            <person name="Philippov D.A."/>
            <person name="Rakitin A.L."/>
            <person name="Mardanov A.V."/>
            <person name="Ravin N.V."/>
        </authorList>
    </citation>
    <scope>NUCLEOTIDE SEQUENCE [LARGE SCALE GENOMIC DNA]</scope>
    <source>
        <strain evidence="4 5">M1803</strain>
    </source>
</reference>
<keyword evidence="2" id="KW-0732">Signal</keyword>
<name>A0A7M2WZA6_9BACT</name>
<evidence type="ECO:0000256" key="1">
    <source>
        <dbReference type="ARBA" id="ARBA00008779"/>
    </source>
</evidence>
<comment type="similarity">
    <text evidence="1">Belongs to the sulfatase family.</text>
</comment>
<protein>
    <submittedName>
        <fullName evidence="4">Sulfatase-like hydrolase/transferase</fullName>
    </submittedName>
</protein>
<dbReference type="KEGG" id="hbs:IPV69_05020"/>
<feature type="domain" description="Sulfatase N-terminal" evidence="3">
    <location>
        <begin position="26"/>
        <end position="360"/>
    </location>
</feature>
<dbReference type="InterPro" id="IPR050738">
    <property type="entry name" value="Sulfatase"/>
</dbReference>
<accession>A0A7M2WZA6</accession>
<dbReference type="PANTHER" id="PTHR42693:SF33">
    <property type="entry name" value="ARYLSULFATASE"/>
    <property type="match status" value="1"/>
</dbReference>
<dbReference type="SUPFAM" id="SSF53649">
    <property type="entry name" value="Alkaline phosphatase-like"/>
    <property type="match status" value="1"/>
</dbReference>
<dbReference type="EMBL" id="CP063458">
    <property type="protein sequence ID" value="QOV90723.1"/>
    <property type="molecule type" value="Genomic_DNA"/>
</dbReference>
<dbReference type="GO" id="GO:0004065">
    <property type="term" value="F:arylsulfatase activity"/>
    <property type="evidence" value="ECO:0007669"/>
    <property type="project" value="TreeGrafter"/>
</dbReference>
<evidence type="ECO:0000313" key="4">
    <source>
        <dbReference type="EMBL" id="QOV90723.1"/>
    </source>
</evidence>
<dbReference type="RefSeq" id="WP_206293824.1">
    <property type="nucleotide sequence ID" value="NZ_CP063458.1"/>
</dbReference>
<feature type="signal peptide" evidence="2">
    <location>
        <begin position="1"/>
        <end position="21"/>
    </location>
</feature>
<dbReference type="PANTHER" id="PTHR42693">
    <property type="entry name" value="ARYLSULFATASE FAMILY MEMBER"/>
    <property type="match status" value="1"/>
</dbReference>
<evidence type="ECO:0000256" key="2">
    <source>
        <dbReference type="SAM" id="SignalP"/>
    </source>
</evidence>
<sequence length="477" mass="51327">MRAFALLFILLSAFGARPAAAATAKPNVILVLIDDMGWADFSCFGNKAVKTEQIDRLAAEGLRFEQFYVNSPICSPSRTALSTGQYPHRWRITSFLNNRKNNDDRGVAQWLDPKAPMLARTLKGAGYATGHFGKWHMGGQRDVGEAPLITEYGFDASLTNFEGLGPRLLPLGNAFDGKPPKKHALGSDLLGHGPITWEDRAKITASYTTAAIEFIKKSSAAGTPFYVNLWPDDVHSPFFPPEAQRGDGKKQALYNGVLRTMDGQLGILFDFIRADAGLRDSTLILVCSDNGPEPGAGSAGPFRGSKGMLYEGGVRSPLIAWGPGLMKHSGAGKSISPGSVNKTSFLAAIDLAPSILAITGTTPPAGVEYDGVSMADVLLGQSERSRDKPLFFRRPPDRGDFGGITNLPDLAVRDGKWKLLCDYDGSNAQLYDLETDRGETVNLAGKDPARVQTLTAAAIAWHKSMPPDNGATYRPAK</sequence>